<dbReference type="SUPFAM" id="SSF55718">
    <property type="entry name" value="SCP-like"/>
    <property type="match status" value="1"/>
</dbReference>
<dbReference type="PANTHER" id="PTHR10094:SF25">
    <property type="entry name" value="SCP2 STEROL-BINDING DOMAIN-CONTAINING PROTEIN 1"/>
    <property type="match status" value="1"/>
</dbReference>
<evidence type="ECO:0000313" key="2">
    <source>
        <dbReference type="EMBL" id="MFC4075830.1"/>
    </source>
</evidence>
<gene>
    <name evidence="2" type="ORF">ACFOUO_03300</name>
</gene>
<reference evidence="3" key="1">
    <citation type="journal article" date="2019" name="Int. J. Syst. Evol. Microbiol.">
        <title>The Global Catalogue of Microorganisms (GCM) 10K type strain sequencing project: providing services to taxonomists for standard genome sequencing and annotation.</title>
        <authorList>
            <consortium name="The Broad Institute Genomics Platform"/>
            <consortium name="The Broad Institute Genome Sequencing Center for Infectious Disease"/>
            <person name="Wu L."/>
            <person name="Ma J."/>
        </authorList>
    </citation>
    <scope>NUCLEOTIDE SEQUENCE [LARGE SCALE GENOMIC DNA]</scope>
    <source>
        <strain evidence="3">IBRC-M 10813</strain>
    </source>
</reference>
<protein>
    <submittedName>
        <fullName evidence="2">SCP2 sterol-binding domain-containing protein</fullName>
    </submittedName>
</protein>
<dbReference type="Gene3D" id="3.30.1050.10">
    <property type="entry name" value="SCP2 sterol-binding domain"/>
    <property type="match status" value="1"/>
</dbReference>
<dbReference type="RefSeq" id="WP_380702121.1">
    <property type="nucleotide sequence ID" value="NZ_JBHSAP010000007.1"/>
</dbReference>
<name>A0ABV8JBH6_9BACL</name>
<comment type="caution">
    <text evidence="2">The sequence shown here is derived from an EMBL/GenBank/DDBJ whole genome shotgun (WGS) entry which is preliminary data.</text>
</comment>
<feature type="domain" description="SCP2" evidence="1">
    <location>
        <begin position="12"/>
        <end position="109"/>
    </location>
</feature>
<dbReference type="EMBL" id="JBHSAP010000007">
    <property type="protein sequence ID" value="MFC4075830.1"/>
    <property type="molecule type" value="Genomic_DNA"/>
</dbReference>
<evidence type="ECO:0000259" key="1">
    <source>
        <dbReference type="Pfam" id="PF02036"/>
    </source>
</evidence>
<dbReference type="InterPro" id="IPR036527">
    <property type="entry name" value="SCP2_sterol-bd_dom_sf"/>
</dbReference>
<dbReference type="Proteomes" id="UP001595843">
    <property type="component" value="Unassembled WGS sequence"/>
</dbReference>
<organism evidence="2 3">
    <name type="scientific">Salinithrix halophila</name>
    <dbReference type="NCBI Taxonomy" id="1485204"/>
    <lineage>
        <taxon>Bacteria</taxon>
        <taxon>Bacillati</taxon>
        <taxon>Bacillota</taxon>
        <taxon>Bacilli</taxon>
        <taxon>Bacillales</taxon>
        <taxon>Thermoactinomycetaceae</taxon>
        <taxon>Salinithrix</taxon>
    </lineage>
</organism>
<accession>A0ABV8JBH6</accession>
<sequence>MSLNRSTAEIFREIEARLQEDPQPIQGMETVYQFDLSGEEAGVFQMRLSGGKVEVKEEPAEKPNCTIQMTAADFKDMILGNLNATSAFMTGKLKVKGDLTQAMRLQSVLGQYDRSRYEG</sequence>
<dbReference type="InterPro" id="IPR003033">
    <property type="entry name" value="SCP2_sterol-bd_dom"/>
</dbReference>
<evidence type="ECO:0000313" key="3">
    <source>
        <dbReference type="Proteomes" id="UP001595843"/>
    </source>
</evidence>
<proteinExistence type="predicted"/>
<dbReference type="Pfam" id="PF02036">
    <property type="entry name" value="SCP2"/>
    <property type="match status" value="1"/>
</dbReference>
<keyword evidence="3" id="KW-1185">Reference proteome</keyword>
<dbReference type="PANTHER" id="PTHR10094">
    <property type="entry name" value="STEROL CARRIER PROTEIN 2 SCP-2 FAMILY PROTEIN"/>
    <property type="match status" value="1"/>
</dbReference>